<feature type="transmembrane region" description="Helical" evidence="8">
    <location>
        <begin position="345"/>
        <end position="368"/>
    </location>
</feature>
<dbReference type="Proteomes" id="UP001642484">
    <property type="component" value="Unassembled WGS sequence"/>
</dbReference>
<gene>
    <name evidence="10" type="ORF">CCMP2556_LOCUS29064</name>
</gene>
<keyword evidence="3 8" id="KW-0812">Transmembrane</keyword>
<evidence type="ECO:0000256" key="2">
    <source>
        <dbReference type="ARBA" id="ARBA00022448"/>
    </source>
</evidence>
<feature type="domain" description="Major facilitator superfamily (MFS) profile" evidence="9">
    <location>
        <begin position="34"/>
        <end position="463"/>
    </location>
</feature>
<evidence type="ECO:0000256" key="5">
    <source>
        <dbReference type="ARBA" id="ARBA00023136"/>
    </source>
</evidence>
<evidence type="ECO:0000256" key="1">
    <source>
        <dbReference type="ARBA" id="ARBA00004141"/>
    </source>
</evidence>
<dbReference type="SUPFAM" id="SSF103473">
    <property type="entry name" value="MFS general substrate transporter"/>
    <property type="match status" value="1"/>
</dbReference>
<dbReference type="PANTHER" id="PTHR23505:SF52">
    <property type="entry name" value="MAJOR FACILITATOR SUPERFAMILY PROTEIN"/>
    <property type="match status" value="1"/>
</dbReference>
<keyword evidence="5 8" id="KW-0472">Membrane</keyword>
<sequence length="498" mass="53397">MTGHLSVDTRGHASGSESDGGPEALQKTTPPTGLVFQLCCIAAIEGADMGLLPAVTYALRRDLHLHLTELSILSLSQAVCEASAAPLWGILADRRVIQRKSLLSIGATSQGLCTILLSNTDIFERMIILRCINGAMLASLKPLCVGIVADTTTESSRGKVYGYLQLCVTLGMMAAASIATPMSTTLVLGVHGWRAAFVMFGGFATLTGCLIHTFMPEVRREPCQMPESDNHRCAVGAELRKLSSYCVKPTFLCLVAQGLFGSIPWNALTYSTFYFQVNGLSDTSAAALTTIFQLSCAFGNLIGGFVGDAMAGRCRNHGRPFAANISVSSGIPCAFLIYTANHQSFWYYATLLVFMGLTATWCAVGVNWPILSEIVDPESRSGIMAWESAMEGAIAACLGNAAVGFLAQKVFNFNLEDAQHSSPVTGDHNAEALGKALALTTVLPWSVCFLCYTFLHWAFPHDRRIMDQKAATRVVHANSPTALKLGVEAEDDEPFDSP</sequence>
<protein>
    <recommendedName>
        <fullName evidence="9">Major facilitator superfamily (MFS) profile domain-containing protein</fullName>
    </recommendedName>
</protein>
<dbReference type="EMBL" id="CAXAMN010021379">
    <property type="protein sequence ID" value="CAK9058966.1"/>
    <property type="molecule type" value="Genomic_DNA"/>
</dbReference>
<keyword evidence="4 8" id="KW-1133">Transmembrane helix</keyword>
<comment type="similarity">
    <text evidence="6">Belongs to the major facilitator superfamily. Spinster (TC 2.A.1.49) family.</text>
</comment>
<organism evidence="10 11">
    <name type="scientific">Durusdinium trenchii</name>
    <dbReference type="NCBI Taxonomy" id="1381693"/>
    <lineage>
        <taxon>Eukaryota</taxon>
        <taxon>Sar</taxon>
        <taxon>Alveolata</taxon>
        <taxon>Dinophyceae</taxon>
        <taxon>Suessiales</taxon>
        <taxon>Symbiodiniaceae</taxon>
        <taxon>Durusdinium</taxon>
    </lineage>
</organism>
<feature type="transmembrane region" description="Helical" evidence="8">
    <location>
        <begin position="160"/>
        <end position="180"/>
    </location>
</feature>
<feature type="transmembrane region" description="Helical" evidence="8">
    <location>
        <begin position="321"/>
        <end position="339"/>
    </location>
</feature>
<feature type="transmembrane region" description="Helical" evidence="8">
    <location>
        <begin position="192"/>
        <end position="215"/>
    </location>
</feature>
<evidence type="ECO:0000313" key="10">
    <source>
        <dbReference type="EMBL" id="CAK9058966.1"/>
    </source>
</evidence>
<dbReference type="Pfam" id="PF07690">
    <property type="entry name" value="MFS_1"/>
    <property type="match status" value="1"/>
</dbReference>
<feature type="transmembrane region" description="Helical" evidence="8">
    <location>
        <begin position="285"/>
        <end position="309"/>
    </location>
</feature>
<dbReference type="InterPro" id="IPR036259">
    <property type="entry name" value="MFS_trans_sf"/>
</dbReference>
<comment type="subcellular location">
    <subcellularLocation>
        <location evidence="1">Membrane</location>
        <topology evidence="1">Multi-pass membrane protein</topology>
    </subcellularLocation>
</comment>
<dbReference type="InterPro" id="IPR020846">
    <property type="entry name" value="MFS_dom"/>
</dbReference>
<proteinExistence type="inferred from homology"/>
<evidence type="ECO:0000259" key="9">
    <source>
        <dbReference type="PROSITE" id="PS50850"/>
    </source>
</evidence>
<evidence type="ECO:0000313" key="11">
    <source>
        <dbReference type="Proteomes" id="UP001642484"/>
    </source>
</evidence>
<evidence type="ECO:0000256" key="7">
    <source>
        <dbReference type="SAM" id="MobiDB-lite"/>
    </source>
</evidence>
<evidence type="ECO:0000256" key="3">
    <source>
        <dbReference type="ARBA" id="ARBA00022692"/>
    </source>
</evidence>
<dbReference type="InterPro" id="IPR011701">
    <property type="entry name" value="MFS"/>
</dbReference>
<evidence type="ECO:0000256" key="6">
    <source>
        <dbReference type="ARBA" id="ARBA00024338"/>
    </source>
</evidence>
<dbReference type="InterPro" id="IPR044770">
    <property type="entry name" value="MFS_spinster-like"/>
</dbReference>
<dbReference type="PROSITE" id="PS50850">
    <property type="entry name" value="MFS"/>
    <property type="match status" value="1"/>
</dbReference>
<keyword evidence="2" id="KW-0813">Transport</keyword>
<evidence type="ECO:0000256" key="8">
    <source>
        <dbReference type="SAM" id="Phobius"/>
    </source>
</evidence>
<reference evidence="10 11" key="1">
    <citation type="submission" date="2024-02" db="EMBL/GenBank/DDBJ databases">
        <authorList>
            <person name="Chen Y."/>
            <person name="Shah S."/>
            <person name="Dougan E. K."/>
            <person name="Thang M."/>
            <person name="Chan C."/>
        </authorList>
    </citation>
    <scope>NUCLEOTIDE SEQUENCE [LARGE SCALE GENOMIC DNA]</scope>
</reference>
<feature type="transmembrane region" description="Helical" evidence="8">
    <location>
        <begin position="245"/>
        <end position="265"/>
    </location>
</feature>
<comment type="caution">
    <text evidence="10">The sequence shown here is derived from an EMBL/GenBank/DDBJ whole genome shotgun (WGS) entry which is preliminary data.</text>
</comment>
<dbReference type="Gene3D" id="1.20.1250.20">
    <property type="entry name" value="MFS general substrate transporter like domains"/>
    <property type="match status" value="1"/>
</dbReference>
<accession>A0ABP0N5E8</accession>
<dbReference type="PANTHER" id="PTHR23505">
    <property type="entry name" value="SPINSTER"/>
    <property type="match status" value="1"/>
</dbReference>
<name>A0ABP0N5E8_9DINO</name>
<feature type="transmembrane region" description="Helical" evidence="8">
    <location>
        <begin position="126"/>
        <end position="148"/>
    </location>
</feature>
<evidence type="ECO:0000256" key="4">
    <source>
        <dbReference type="ARBA" id="ARBA00022989"/>
    </source>
</evidence>
<keyword evidence="11" id="KW-1185">Reference proteome</keyword>
<feature type="transmembrane region" description="Helical" evidence="8">
    <location>
        <begin position="389"/>
        <end position="407"/>
    </location>
</feature>
<feature type="transmembrane region" description="Helical" evidence="8">
    <location>
        <begin position="436"/>
        <end position="459"/>
    </location>
</feature>
<feature type="region of interest" description="Disordered" evidence="7">
    <location>
        <begin position="1"/>
        <end position="26"/>
    </location>
</feature>